<dbReference type="Proteomes" id="UP000244335">
    <property type="component" value="Unassembled WGS sequence"/>
</dbReference>
<gene>
    <name evidence="1" type="ORF">DC430_22975</name>
</gene>
<dbReference type="AlphaFoldDB" id="A0AA92BZ93"/>
<protein>
    <submittedName>
        <fullName evidence="1">Uncharacterized protein</fullName>
    </submittedName>
</protein>
<name>A0AA92BZ93_RHIRH</name>
<proteinExistence type="predicted"/>
<evidence type="ECO:0000313" key="1">
    <source>
        <dbReference type="EMBL" id="PVE50021.1"/>
    </source>
</evidence>
<reference evidence="1 2" key="1">
    <citation type="submission" date="2018-04" db="EMBL/GenBank/DDBJ databases">
        <authorList>
            <person name="Hagen T."/>
        </authorList>
    </citation>
    <scope>NUCLEOTIDE SEQUENCE [LARGE SCALE GENOMIC DNA]</scope>
    <source>
        <strain evidence="1 2">TPD7009</strain>
    </source>
</reference>
<accession>A0AA92BZ93</accession>
<dbReference type="EMBL" id="QDFR01000014">
    <property type="protein sequence ID" value="PVE50021.1"/>
    <property type="molecule type" value="Genomic_DNA"/>
</dbReference>
<sequence>MSQMLRNATLTQRARPLPCRFLVGPSRNGRWIVADRMGLVGGLFTNREAALHFVKVESADVAPIDISVAEVSRLELADLFSPAEELRGTRQ</sequence>
<evidence type="ECO:0000313" key="2">
    <source>
        <dbReference type="Proteomes" id="UP000244335"/>
    </source>
</evidence>
<organism evidence="1 2">
    <name type="scientific">Rhizobium rhizogenes</name>
    <name type="common">Agrobacterium rhizogenes</name>
    <dbReference type="NCBI Taxonomy" id="359"/>
    <lineage>
        <taxon>Bacteria</taxon>
        <taxon>Pseudomonadati</taxon>
        <taxon>Pseudomonadota</taxon>
        <taxon>Alphaproteobacteria</taxon>
        <taxon>Hyphomicrobiales</taxon>
        <taxon>Rhizobiaceae</taxon>
        <taxon>Rhizobium/Agrobacterium group</taxon>
        <taxon>Rhizobium</taxon>
    </lineage>
</organism>
<comment type="caution">
    <text evidence="1">The sequence shown here is derived from an EMBL/GenBank/DDBJ whole genome shotgun (WGS) entry which is preliminary data.</text>
</comment>